<reference evidence="1" key="1">
    <citation type="submission" date="2018-02" db="EMBL/GenBank/DDBJ databases">
        <title>The genomes of Aspergillus section Nigri reveals drivers in fungal speciation.</title>
        <authorList>
            <consortium name="DOE Joint Genome Institute"/>
            <person name="Vesth T.C."/>
            <person name="Nybo J."/>
            <person name="Theobald S."/>
            <person name="Brandl J."/>
            <person name="Frisvad J.C."/>
            <person name="Nielsen K.F."/>
            <person name="Lyhne E.K."/>
            <person name="Kogle M.E."/>
            <person name="Kuo A."/>
            <person name="Riley R."/>
            <person name="Clum A."/>
            <person name="Nolan M."/>
            <person name="Lipzen A."/>
            <person name="Salamov A."/>
            <person name="Henrissat B."/>
            <person name="Wiebenga A."/>
            <person name="De vries R.P."/>
            <person name="Grigoriev I.V."/>
            <person name="Mortensen U.H."/>
            <person name="Andersen M.R."/>
            <person name="Baker S.E."/>
        </authorList>
    </citation>
    <scope>NUCLEOTIDE SEQUENCE</scope>
    <source>
        <strain evidence="1">CBS 621.78</strain>
    </source>
</reference>
<evidence type="ECO:0000313" key="1">
    <source>
        <dbReference type="EMBL" id="RAH43471.1"/>
    </source>
</evidence>
<organism evidence="1 2">
    <name type="scientific">Aspergillus brunneoviolaceus CBS 621.78</name>
    <dbReference type="NCBI Taxonomy" id="1450534"/>
    <lineage>
        <taxon>Eukaryota</taxon>
        <taxon>Fungi</taxon>
        <taxon>Dikarya</taxon>
        <taxon>Ascomycota</taxon>
        <taxon>Pezizomycotina</taxon>
        <taxon>Eurotiomycetes</taxon>
        <taxon>Eurotiomycetidae</taxon>
        <taxon>Eurotiales</taxon>
        <taxon>Aspergillaceae</taxon>
        <taxon>Aspergillus</taxon>
        <taxon>Aspergillus subgen. Circumdati</taxon>
    </lineage>
</organism>
<keyword evidence="2" id="KW-1185">Reference proteome</keyword>
<evidence type="ECO:0000313" key="2">
    <source>
        <dbReference type="Proteomes" id="UP000249057"/>
    </source>
</evidence>
<dbReference type="EMBL" id="KZ825362">
    <property type="protein sequence ID" value="RAH43471.1"/>
    <property type="molecule type" value="Genomic_DNA"/>
</dbReference>
<accession>A0ACD1G2T9</accession>
<name>A0ACD1G2T9_9EURO</name>
<protein>
    <submittedName>
        <fullName evidence="1">Uncharacterized protein</fullName>
    </submittedName>
</protein>
<sequence>MALPPSSALHLAFSIVVTFPSFTTYITLAVKPQQQQQQQDRASLLTRATYPNMTASHLLSLLALLATVTSTQTANTTFSKRGSVLTDLSGGFCRSYQFGVNIANDVLYMVDLDGGLVPDDGNSSHNYMLQLDLSQSFSMNDGANYKMSLVDAQIPVLKDQALWSSRDNSSLFLYGGRRASNISLDEKVWKYEVQEGKWEVQETSAVPVRHDGGVNVNVPELQSAYWLGGYQDSSTTTAITDSRRVYATSMVEFNTTTGEIAEIEAPVTPVQDGALVYIPVGEKGLLVFLGGETPSMVNGTNATMAVNSWNYVQVYDIASGSWYNQSTSGSVASRTQFCATVQHDLSSASYQIYVLGGADYHSQDVITDVDYLSIPSFKWYNAAGLSEGRMTLSCQAYGRQIFGVGGRLAWADDSDAGCYTMPAFVYDAQSEVVRSGFDPGLMTYSLSSATAADIKASPYPSSWASPALRELFVSQTNTTSATASPSPTSSSGVGSHSHAGAIAGGVVGGVVGLALLLALGYLFLRRRRRAVPQTEESLPVAAGSWEKAELPTFGHTVSEVSGEAAASELESEQLMTRHELPGSNERVYELDAQGTGQRQC</sequence>
<proteinExistence type="predicted"/>
<gene>
    <name evidence="1" type="ORF">BO95DRAFT_445063</name>
</gene>
<dbReference type="Proteomes" id="UP000249057">
    <property type="component" value="Unassembled WGS sequence"/>
</dbReference>